<dbReference type="HOGENOM" id="CLU_021974_1_0_1"/>
<evidence type="ECO:0000256" key="1">
    <source>
        <dbReference type="SAM" id="MobiDB-lite"/>
    </source>
</evidence>
<reference evidence="3 4" key="1">
    <citation type="journal article" date="2009" name="Genome Res.">
        <title>Comparative genomics of protoploid Saccharomycetaceae.</title>
        <authorList>
            <consortium name="The Genolevures Consortium"/>
            <person name="Souciet J.-L."/>
            <person name="Dujon B."/>
            <person name="Gaillardin C."/>
            <person name="Johnston M."/>
            <person name="Baret P.V."/>
            <person name="Cliften P."/>
            <person name="Sherman D.J."/>
            <person name="Weissenbach J."/>
            <person name="Westhof E."/>
            <person name="Wincker P."/>
            <person name="Jubin C."/>
            <person name="Poulain J."/>
            <person name="Barbe V."/>
            <person name="Segurens B."/>
            <person name="Artiguenave F."/>
            <person name="Anthouard V."/>
            <person name="Vacherie B."/>
            <person name="Val M.-E."/>
            <person name="Fulton R.S."/>
            <person name="Minx P."/>
            <person name="Wilson R."/>
            <person name="Durrens P."/>
            <person name="Jean G."/>
            <person name="Marck C."/>
            <person name="Martin T."/>
            <person name="Nikolski M."/>
            <person name="Rolland T."/>
            <person name="Seret M.-L."/>
            <person name="Casaregola S."/>
            <person name="Despons L."/>
            <person name="Fairhead C."/>
            <person name="Fischer G."/>
            <person name="Lafontaine I."/>
            <person name="Leh V."/>
            <person name="Lemaire M."/>
            <person name="de Montigny J."/>
            <person name="Neuveglise C."/>
            <person name="Thierry A."/>
            <person name="Blanc-Lenfle I."/>
            <person name="Bleykasten C."/>
            <person name="Diffels J."/>
            <person name="Fritsch E."/>
            <person name="Frangeul L."/>
            <person name="Goeffon A."/>
            <person name="Jauniaux N."/>
            <person name="Kachouri-Lafond R."/>
            <person name="Payen C."/>
            <person name="Potier S."/>
            <person name="Pribylova L."/>
            <person name="Ozanne C."/>
            <person name="Richard G.-F."/>
            <person name="Sacerdot C."/>
            <person name="Straub M.-L."/>
            <person name="Talla E."/>
        </authorList>
    </citation>
    <scope>NUCLEOTIDE SEQUENCE [LARGE SCALE GENOMIC DNA]</scope>
    <source>
        <strain evidence="4">ATCC 56472 / CBS 6340 / NRRL Y-8284</strain>
    </source>
</reference>
<dbReference type="PROSITE" id="PS50174">
    <property type="entry name" value="G_PATCH"/>
    <property type="match status" value="1"/>
</dbReference>
<feature type="compositionally biased region" description="Basic and acidic residues" evidence="1">
    <location>
        <begin position="79"/>
        <end position="89"/>
    </location>
</feature>
<accession>C5DD49</accession>
<evidence type="ECO:0000259" key="2">
    <source>
        <dbReference type="PROSITE" id="PS50174"/>
    </source>
</evidence>
<feature type="region of interest" description="Disordered" evidence="1">
    <location>
        <begin position="193"/>
        <end position="224"/>
    </location>
</feature>
<name>C5DD49_LACTC</name>
<dbReference type="eggNOG" id="KOG0154">
    <property type="taxonomic scope" value="Eukaryota"/>
</dbReference>
<dbReference type="InParanoid" id="C5DD49"/>
<dbReference type="Pfam" id="PF01585">
    <property type="entry name" value="G-patch"/>
    <property type="match status" value="1"/>
</dbReference>
<proteinExistence type="predicted"/>
<feature type="compositionally biased region" description="Low complexity" evidence="1">
    <location>
        <begin position="319"/>
        <end position="333"/>
    </location>
</feature>
<feature type="compositionally biased region" description="Acidic residues" evidence="1">
    <location>
        <begin position="267"/>
        <end position="299"/>
    </location>
</feature>
<feature type="compositionally biased region" description="Acidic residues" evidence="1">
    <location>
        <begin position="306"/>
        <end position="315"/>
    </location>
</feature>
<dbReference type="OMA" id="PVFMRID"/>
<dbReference type="SMART" id="SM00443">
    <property type="entry name" value="G_patch"/>
    <property type="match status" value="1"/>
</dbReference>
<dbReference type="Proteomes" id="UP000002036">
    <property type="component" value="Chromosome B"/>
</dbReference>
<dbReference type="STRING" id="559295.C5DD49"/>
<dbReference type="AlphaFoldDB" id="C5DD49"/>
<feature type="compositionally biased region" description="Basic residues" evidence="1">
    <location>
        <begin position="1"/>
        <end position="12"/>
    </location>
</feature>
<feature type="compositionally biased region" description="Basic and acidic residues" evidence="1">
    <location>
        <begin position="210"/>
        <end position="219"/>
    </location>
</feature>
<dbReference type="FunCoup" id="C5DD49">
    <property type="interactions" value="310"/>
</dbReference>
<gene>
    <name evidence="3" type="ordered locus">KLTH0B08294g</name>
</gene>
<feature type="compositionally biased region" description="Basic residues" evidence="1">
    <location>
        <begin position="28"/>
        <end position="37"/>
    </location>
</feature>
<sequence>MAKRHSHYKARGTGRGSRGRNSGGKPKGAAKKSHKRVNNANHTPVGGGDLSNIDMMDDYYFGHNYRGDSMRMGGFRPGRQQEDDTRDGQRNLPLRKRPVEFIKAKDVFDPSHDLILRLREANKKRQQQCSEESLGTQPSDSSELTTNTRDVSGTGSSKSVEEDKTPGQGAEKLKNVGATRTISVEKLPDEELYFVDDEPSAPVEPIPVHIESEPTRRFNEQQTKATEFEPVLTIGKTLLNLNEDNDGTVSVQLPKWKSHPFQPRESEESELSSEEAVEVEWESEDESEDVPVVELESDFDDRSDFGSEYEVDDGAELASNSNSTRSRPSPLLSNDIKSLSIEDSDRQIPGAVQNTLKEQTDAGPEFGFLEEDFAVNISEVNVTNIRIGAYDNSYFLRSYRYFGDYEPRWVDQDDLVEFITELGLPDHRIDAYLQFVMSSIVPQKNEEDALEDRIAKEAALIASESESDSCSEQSLAAGFSSDEELGEDLDDLVAYTTKYETVRNQTFDTKSLETTGRGLKKKLLFTEQMDLDQGIQDVLQDKFSTRKAKKASKKLAKQDYISEQNSNSEDLFLKYPFGFHVQNFKDEFELFLQRNKPSMAFPPLDPHGNRTLMKFAEAYFIKGKKAGKGGKTHVIVEKVKKTKWSFPNYNYINQLMAQRPVFMRIDVRKPREDRIPSEKFSGKGKFQVKEGGIVGEDAPEIGTDNIGRRMLEKLGWSRGQGLGAHGNEGISEPIFAKIKKNKSGLRHA</sequence>
<feature type="compositionally biased region" description="Polar residues" evidence="1">
    <location>
        <begin position="127"/>
        <end position="158"/>
    </location>
</feature>
<dbReference type="GO" id="GO:0003676">
    <property type="term" value="F:nucleic acid binding"/>
    <property type="evidence" value="ECO:0007669"/>
    <property type="project" value="InterPro"/>
</dbReference>
<dbReference type="InterPro" id="IPR051189">
    <property type="entry name" value="Splicing_assoc_domain"/>
</dbReference>
<evidence type="ECO:0000313" key="3">
    <source>
        <dbReference type="EMBL" id="CAR21710.1"/>
    </source>
</evidence>
<feature type="region of interest" description="Disordered" evidence="1">
    <location>
        <begin position="251"/>
        <end position="333"/>
    </location>
</feature>
<dbReference type="GeneID" id="8290988"/>
<dbReference type="InterPro" id="IPR000467">
    <property type="entry name" value="G_patch_dom"/>
</dbReference>
<keyword evidence="4" id="KW-1185">Reference proteome</keyword>
<organism evidence="3 4">
    <name type="scientific">Lachancea thermotolerans (strain ATCC 56472 / CBS 6340 / NRRL Y-8284)</name>
    <name type="common">Yeast</name>
    <name type="synonym">Kluyveromyces thermotolerans</name>
    <dbReference type="NCBI Taxonomy" id="559295"/>
    <lineage>
        <taxon>Eukaryota</taxon>
        <taxon>Fungi</taxon>
        <taxon>Dikarya</taxon>
        <taxon>Ascomycota</taxon>
        <taxon>Saccharomycotina</taxon>
        <taxon>Saccharomycetes</taxon>
        <taxon>Saccharomycetales</taxon>
        <taxon>Saccharomycetaceae</taxon>
        <taxon>Lachancea</taxon>
    </lineage>
</organism>
<evidence type="ECO:0000313" key="4">
    <source>
        <dbReference type="Proteomes" id="UP000002036"/>
    </source>
</evidence>
<feature type="compositionally biased region" description="Gly residues" evidence="1">
    <location>
        <begin position="13"/>
        <end position="26"/>
    </location>
</feature>
<feature type="region of interest" description="Disordered" evidence="1">
    <location>
        <begin position="122"/>
        <end position="179"/>
    </location>
</feature>
<dbReference type="RefSeq" id="XP_002552148.1">
    <property type="nucleotide sequence ID" value="XM_002552102.1"/>
</dbReference>
<dbReference type="EMBL" id="CU928166">
    <property type="protein sequence ID" value="CAR21710.1"/>
    <property type="molecule type" value="Genomic_DNA"/>
</dbReference>
<feature type="domain" description="G-patch" evidence="2">
    <location>
        <begin position="703"/>
        <end position="748"/>
    </location>
</feature>
<dbReference type="OrthoDB" id="21470at2759"/>
<dbReference type="KEGG" id="lth:KLTH0B08294g"/>
<feature type="region of interest" description="Disordered" evidence="1">
    <location>
        <begin position="1"/>
        <end position="105"/>
    </location>
</feature>
<dbReference type="PANTHER" id="PTHR14195">
    <property type="entry name" value="G PATCH DOMAIN CONTAINING PROTEIN 2"/>
    <property type="match status" value="1"/>
</dbReference>
<protein>
    <submittedName>
        <fullName evidence="3">KLTH0B08294p</fullName>
    </submittedName>
</protein>